<accession>A0A3R8T140</accession>
<dbReference type="EMBL" id="RSDO01000002">
    <property type="protein sequence ID" value="RRR55233.1"/>
    <property type="molecule type" value="Genomic_DNA"/>
</dbReference>
<proteinExistence type="predicted"/>
<dbReference type="AlphaFoldDB" id="A0A3R8T140"/>
<evidence type="ECO:0000313" key="2">
    <source>
        <dbReference type="Proteomes" id="UP000274117"/>
    </source>
</evidence>
<protein>
    <submittedName>
        <fullName evidence="1">DNA-binding protein</fullName>
    </submittedName>
</protein>
<dbReference type="GO" id="GO:0003677">
    <property type="term" value="F:DNA binding"/>
    <property type="evidence" value="ECO:0007669"/>
    <property type="project" value="UniProtKB-KW"/>
</dbReference>
<gene>
    <name evidence="1" type="ORF">EI998_01710</name>
</gene>
<keyword evidence="1" id="KW-0238">DNA-binding</keyword>
<evidence type="ECO:0000313" key="1">
    <source>
        <dbReference type="EMBL" id="RRR55233.1"/>
    </source>
</evidence>
<reference evidence="1 2" key="2">
    <citation type="submission" date="2018-12" db="EMBL/GenBank/DDBJ databases">
        <title>Whole-genome sequences of fifteen clinical Streptococcus suis strains isolated from pigs between 2006 and 2018.</title>
        <authorList>
            <person name="Stevens M.J.A."/>
            <person name="Cernela N."/>
            <person name="Spoerry Serrano N."/>
            <person name="Schmitt S."/>
            <person name="Schrenzel J."/>
            <person name="Stephan R."/>
        </authorList>
    </citation>
    <scope>NUCLEOTIDE SEQUENCE [LARGE SCALE GENOMIC DNA]</scope>
    <source>
        <strain evidence="1 2">PP422</strain>
    </source>
</reference>
<name>A0A3R8T140_STRSU</name>
<dbReference type="Proteomes" id="UP000274117">
    <property type="component" value="Unassembled WGS sequence"/>
</dbReference>
<organism evidence="1 2">
    <name type="scientific">Streptococcus suis</name>
    <dbReference type="NCBI Taxonomy" id="1307"/>
    <lineage>
        <taxon>Bacteria</taxon>
        <taxon>Bacillati</taxon>
        <taxon>Bacillota</taxon>
        <taxon>Bacilli</taxon>
        <taxon>Lactobacillales</taxon>
        <taxon>Streptococcaceae</taxon>
        <taxon>Streptococcus</taxon>
    </lineage>
</organism>
<dbReference type="RefSeq" id="WP_044678220.1">
    <property type="nucleotide sequence ID" value="NZ_CEJP01000010.1"/>
</dbReference>
<sequence>MNSKNNKNLYEMKYSNGSGWADKQTLLKIWSGLSIHTLNRWLREMRASKKFRDAVINPSHKTMFVKIDRFEEFLRYKHRTKIKR</sequence>
<comment type="caution">
    <text evidence="1">The sequence shown here is derived from an EMBL/GenBank/DDBJ whole genome shotgun (WGS) entry which is preliminary data.</text>
</comment>
<dbReference type="OrthoDB" id="2186806at2"/>
<reference evidence="1 2" key="1">
    <citation type="submission" date="2018-11" db="EMBL/GenBank/DDBJ databases">
        <authorList>
            <person name="Stevens M.J."/>
            <person name="Cernela N."/>
            <person name="Spoerry Serrano N."/>
            <person name="Schmitt S."/>
            <person name="Schrenzel J."/>
            <person name="Stephan R."/>
        </authorList>
    </citation>
    <scope>NUCLEOTIDE SEQUENCE [LARGE SCALE GENOMIC DNA]</scope>
    <source>
        <strain evidence="1 2">PP422</strain>
    </source>
</reference>